<keyword evidence="3" id="KW-1185">Reference proteome</keyword>
<evidence type="ECO:0000313" key="3">
    <source>
        <dbReference type="Proteomes" id="UP000184139"/>
    </source>
</evidence>
<proteinExistence type="predicted"/>
<dbReference type="Gene3D" id="1.20.1250.20">
    <property type="entry name" value="MFS general substrate transporter like domains"/>
    <property type="match status" value="1"/>
</dbReference>
<dbReference type="AlphaFoldDB" id="A0A1M5YRM3"/>
<keyword evidence="1" id="KW-0472">Membrane</keyword>
<dbReference type="InterPro" id="IPR036259">
    <property type="entry name" value="MFS_trans_sf"/>
</dbReference>
<dbReference type="Pfam" id="PF13347">
    <property type="entry name" value="MFS_2"/>
    <property type="match status" value="1"/>
</dbReference>
<protein>
    <submittedName>
        <fullName evidence="2">MFS/sugar transport protein</fullName>
    </submittedName>
</protein>
<feature type="transmembrane region" description="Helical" evidence="1">
    <location>
        <begin position="85"/>
        <end position="104"/>
    </location>
</feature>
<keyword evidence="2" id="KW-0762">Sugar transport</keyword>
<sequence>MLFTPDPDNGIGYLLLWAMVIYIAGTMAIIPMNAWGSELSPDYRKRSTITGTRTAFGLAGTMAALLVPAIIGQHGSDDLGTTLQIISWLVIATLAIAGLLLFLVPDDQPTAMNGDLVEWDAASNGYRRPGLLFAVWATFTKLAYALAIGIAFPLLDLFGFAAGADNDPVALTALAYLYGIPCIIFKIMALLNMRNYPITEEAYGKILDRNTGSADTAA</sequence>
<dbReference type="EMBL" id="FQXS01000050">
    <property type="protein sequence ID" value="SHI14223.1"/>
    <property type="molecule type" value="Genomic_DNA"/>
</dbReference>
<reference evidence="2 3" key="1">
    <citation type="submission" date="2016-11" db="EMBL/GenBank/DDBJ databases">
        <authorList>
            <person name="Jaros S."/>
            <person name="Januszkiewicz K."/>
            <person name="Wedrychowicz H."/>
        </authorList>
    </citation>
    <scope>NUCLEOTIDE SEQUENCE [LARGE SCALE GENOMIC DNA]</scope>
    <source>
        <strain evidence="2 3">DSM 9705</strain>
    </source>
</reference>
<gene>
    <name evidence="2" type="ORF">SAMN02745124_04325</name>
</gene>
<evidence type="ECO:0000256" key="1">
    <source>
        <dbReference type="SAM" id="Phobius"/>
    </source>
</evidence>
<keyword evidence="1" id="KW-1133">Transmembrane helix</keyword>
<accession>A0A1M5YRM3</accession>
<feature type="transmembrane region" description="Helical" evidence="1">
    <location>
        <begin position="131"/>
        <end position="155"/>
    </location>
</feature>
<dbReference type="Proteomes" id="UP000184139">
    <property type="component" value="Unassembled WGS sequence"/>
</dbReference>
<keyword evidence="1" id="KW-0812">Transmembrane</keyword>
<feature type="transmembrane region" description="Helical" evidence="1">
    <location>
        <begin position="12"/>
        <end position="34"/>
    </location>
</feature>
<evidence type="ECO:0000313" key="2">
    <source>
        <dbReference type="EMBL" id="SHI14223.1"/>
    </source>
</evidence>
<dbReference type="STRING" id="1121409.SAMN02745124_04325"/>
<feature type="transmembrane region" description="Helical" evidence="1">
    <location>
        <begin position="55"/>
        <end position="73"/>
    </location>
</feature>
<organism evidence="2 3">
    <name type="scientific">Desulfofustis glycolicus DSM 9705</name>
    <dbReference type="NCBI Taxonomy" id="1121409"/>
    <lineage>
        <taxon>Bacteria</taxon>
        <taxon>Pseudomonadati</taxon>
        <taxon>Thermodesulfobacteriota</taxon>
        <taxon>Desulfobulbia</taxon>
        <taxon>Desulfobulbales</taxon>
        <taxon>Desulfocapsaceae</taxon>
        <taxon>Desulfofustis</taxon>
    </lineage>
</organism>
<name>A0A1M5YRM3_9BACT</name>
<feature type="transmembrane region" description="Helical" evidence="1">
    <location>
        <begin position="175"/>
        <end position="193"/>
    </location>
</feature>
<keyword evidence="2" id="KW-0813">Transport</keyword>
<dbReference type="SUPFAM" id="SSF103473">
    <property type="entry name" value="MFS general substrate transporter"/>
    <property type="match status" value="1"/>
</dbReference>